<evidence type="ECO:0000313" key="3">
    <source>
        <dbReference type="EMBL" id="RHK93972.1"/>
    </source>
</evidence>
<dbReference type="InterPro" id="IPR032594">
    <property type="entry name" value="DUF4906"/>
</dbReference>
<gene>
    <name evidence="3" type="ORF">DW042_15265</name>
</gene>
<evidence type="ECO:0000313" key="4">
    <source>
        <dbReference type="Proteomes" id="UP000284417"/>
    </source>
</evidence>
<accession>A0A415HLB8</accession>
<comment type="caution">
    <text evidence="3">The sequence shown here is derived from an EMBL/GenBank/DDBJ whole genome shotgun (WGS) entry which is preliminary data.</text>
</comment>
<organism evidence="3 4">
    <name type="scientific">Bacteroides xylanisolvens</name>
    <dbReference type="NCBI Taxonomy" id="371601"/>
    <lineage>
        <taxon>Bacteria</taxon>
        <taxon>Pseudomonadati</taxon>
        <taxon>Bacteroidota</taxon>
        <taxon>Bacteroidia</taxon>
        <taxon>Bacteroidales</taxon>
        <taxon>Bacteroidaceae</taxon>
        <taxon>Bacteroides</taxon>
    </lineage>
</organism>
<feature type="region of interest" description="Disordered" evidence="1">
    <location>
        <begin position="753"/>
        <end position="775"/>
    </location>
</feature>
<dbReference type="InterPro" id="IPR018247">
    <property type="entry name" value="EF_Hand_1_Ca_BS"/>
</dbReference>
<reference evidence="3 4" key="1">
    <citation type="submission" date="2018-08" db="EMBL/GenBank/DDBJ databases">
        <title>A genome reference for cultivated species of the human gut microbiota.</title>
        <authorList>
            <person name="Zou Y."/>
            <person name="Xue W."/>
            <person name="Luo G."/>
        </authorList>
    </citation>
    <scope>NUCLEOTIDE SEQUENCE [LARGE SCALE GENOMIC DNA]</scope>
    <source>
        <strain evidence="3 4">AF39-6AC</strain>
    </source>
</reference>
<dbReference type="PROSITE" id="PS00018">
    <property type="entry name" value="EF_HAND_1"/>
    <property type="match status" value="1"/>
</dbReference>
<dbReference type="AlphaFoldDB" id="A0A415HLB8"/>
<protein>
    <submittedName>
        <fullName evidence="3">DUF4906 domain-containing protein</fullName>
    </submittedName>
</protein>
<dbReference type="Pfam" id="PF16249">
    <property type="entry name" value="DUF4906"/>
    <property type="match status" value="1"/>
</dbReference>
<dbReference type="EMBL" id="QROC01000020">
    <property type="protein sequence ID" value="RHK93972.1"/>
    <property type="molecule type" value="Genomic_DNA"/>
</dbReference>
<evidence type="ECO:0000256" key="1">
    <source>
        <dbReference type="SAM" id="MobiDB-lite"/>
    </source>
</evidence>
<evidence type="ECO:0000259" key="2">
    <source>
        <dbReference type="Pfam" id="PF16249"/>
    </source>
</evidence>
<proteinExistence type="predicted"/>
<dbReference type="Proteomes" id="UP000284417">
    <property type="component" value="Unassembled WGS sequence"/>
</dbReference>
<name>A0A415HLB8_9BACE</name>
<sequence length="775" mass="86138">MKNMMISRYNMRIKNNDKTYFRAVCIVLFSLAFTGCTKDGLNEFGPGNATGKVVMVSLNVSLPPIEEPTSTSEYTTVKPFLRNENSSDSSFTVVLEREQRAATTRVSDGTTKLHNLWLFQFNEDGSMNGNPHKLSDTATAINDMLTIDVPLVVAENQTLYLLVLGPKLDYDMSGVRTLDELKKWSFDYLINVEGHTQSLITADDEVPLAGEVSGITVMDIDGGDHGLVEYNKPAGFVGGIAIKKLMARITFRYKLEVENYKLQGLKLLNVNSKVRLTNPEKNTGTDTYVTFEIDKFDTPDPNGFYSATWYVAQNCQGTVESIASENQRYYKVVNGVSSGSAPILGMQIEAWAYSTLTSATGEYAIYQMYIGNNNTNNFDVEPNHFYNLRTTINADINSAKNDERIRAYSVSQYVEFHASYNAEVIGGKFDATYNVSSEKYDLDAAYEVRPIVVQTQGRMVEVGVYTDKSCTQHPTQSWLRLSSSSNYTDAYNNAKEPLDTYIKASTILPTQLKFYLYNDEYINDGEGNFPDPGADATKGKRSLYIKVTTTTNGDAGEALQTSHIFRLDQRAAIYLGRLGGERNGDGSYNMGLVYTRMSSRTTSRLLADVNPGTIRTGYARIKTAELLYGTDNMDNGKTATRHLAENTYNQNWVDAYVPIPQKDASGHVLLYQYQYPASTFSARACYDRNRDENGNGIIDEEEFKWYLPASNQLLGLCAAALPGLGGGTSTTEFITPSYNYCYFLTASGGKLTTPERTSGSDRCVRDVPPPSDTPY</sequence>
<feature type="domain" description="DUF4906" evidence="2">
    <location>
        <begin position="305"/>
        <end position="388"/>
    </location>
</feature>